<keyword evidence="2" id="KW-0812">Transmembrane</keyword>
<dbReference type="Proteomes" id="UP000095282">
    <property type="component" value="Unplaced"/>
</dbReference>
<feature type="transmembrane region" description="Helical" evidence="2">
    <location>
        <begin position="149"/>
        <end position="171"/>
    </location>
</feature>
<keyword evidence="3" id="KW-1185">Reference proteome</keyword>
<evidence type="ECO:0000256" key="2">
    <source>
        <dbReference type="SAM" id="Phobius"/>
    </source>
</evidence>
<organism evidence="3 4">
    <name type="scientific">Caenorhabditis tropicalis</name>
    <dbReference type="NCBI Taxonomy" id="1561998"/>
    <lineage>
        <taxon>Eukaryota</taxon>
        <taxon>Metazoa</taxon>
        <taxon>Ecdysozoa</taxon>
        <taxon>Nematoda</taxon>
        <taxon>Chromadorea</taxon>
        <taxon>Rhabditida</taxon>
        <taxon>Rhabditina</taxon>
        <taxon>Rhabditomorpha</taxon>
        <taxon>Rhabditoidea</taxon>
        <taxon>Rhabditidae</taxon>
        <taxon>Peloderinae</taxon>
        <taxon>Caenorhabditis</taxon>
    </lineage>
</organism>
<proteinExistence type="predicted"/>
<evidence type="ECO:0000256" key="1">
    <source>
        <dbReference type="SAM" id="MobiDB-lite"/>
    </source>
</evidence>
<reference evidence="4" key="1">
    <citation type="submission" date="2016-11" db="UniProtKB">
        <authorList>
            <consortium name="WormBaseParasite"/>
        </authorList>
    </citation>
    <scope>IDENTIFICATION</scope>
</reference>
<feature type="transmembrane region" description="Helical" evidence="2">
    <location>
        <begin position="66"/>
        <end position="86"/>
    </location>
</feature>
<keyword evidence="2" id="KW-1133">Transmembrane helix</keyword>
<feature type="compositionally biased region" description="Basic and acidic residues" evidence="1">
    <location>
        <begin position="8"/>
        <end position="26"/>
    </location>
</feature>
<accession>A0A1I7TWR1</accession>
<evidence type="ECO:0000313" key="3">
    <source>
        <dbReference type="Proteomes" id="UP000095282"/>
    </source>
</evidence>
<dbReference type="WBParaSite" id="Csp11.Scaffold629.g12554.t1">
    <property type="protein sequence ID" value="Csp11.Scaffold629.g12554.t1"/>
    <property type="gene ID" value="Csp11.Scaffold629.g12554"/>
</dbReference>
<protein>
    <submittedName>
        <fullName evidence="4">Conserved plasma membrane protein</fullName>
    </submittedName>
</protein>
<feature type="transmembrane region" description="Helical" evidence="2">
    <location>
        <begin position="98"/>
        <end position="117"/>
    </location>
</feature>
<keyword evidence="2" id="KW-0472">Membrane</keyword>
<dbReference type="AlphaFoldDB" id="A0A1I7TWR1"/>
<evidence type="ECO:0000313" key="4">
    <source>
        <dbReference type="WBParaSite" id="Csp11.Scaffold629.g12554.t1"/>
    </source>
</evidence>
<sequence>MSSENTESSDKPEEKTSDTTEEQPADRLREEISRLKFEACLFGIGSRRLKRIYEIRKIKQRMSSQLTASVIVTSVSNYLTNAEAIIDRIYPDYTPMNAYLKTARFIVTVFLILRILIVGKNQFHLQQEHLFGEDEGIEIGNGSRRWADFFLKAINVWCFLLASLLCSSLGIQKFMEHTLDGTRQVPRNSTRERELIAQLFM</sequence>
<name>A0A1I7TWR1_9PELO</name>
<feature type="region of interest" description="Disordered" evidence="1">
    <location>
        <begin position="1"/>
        <end position="26"/>
    </location>
</feature>